<evidence type="ECO:0000313" key="14">
    <source>
        <dbReference type="Proteomes" id="UP001367676"/>
    </source>
</evidence>
<evidence type="ECO:0000256" key="2">
    <source>
        <dbReference type="ARBA" id="ARBA00008554"/>
    </source>
</evidence>
<keyword evidence="7" id="KW-0249">Electron transport</keyword>
<keyword evidence="8" id="KW-0496">Mitochondrion</keyword>
<dbReference type="GO" id="GO:0006122">
    <property type="term" value="P:mitochondrial electron transport, ubiquinol to cytochrome c"/>
    <property type="evidence" value="ECO:0007669"/>
    <property type="project" value="InterPro"/>
</dbReference>
<comment type="subunit">
    <text evidence="12">Component of the ubiquinol-cytochrome c oxidoreductase (cytochrome b-c1 complex, complex III, CIII), a multisubunit enzyme composed of 3 respiratory subunits cytochrome b, cytochrome c1 and Rieske protein, 2 core protein subunits, and additional low-molecular weight protein subunits. The complex exists as an obligatory dimer and forms supercomplexes (SCs) in the inner mitochondrial membrane with cytochrome c oxidase (complex IV, CIV).</text>
</comment>
<evidence type="ECO:0000256" key="7">
    <source>
        <dbReference type="ARBA" id="ARBA00022982"/>
    </source>
</evidence>
<dbReference type="EMBL" id="JBBCAQ010000006">
    <property type="protein sequence ID" value="KAK7603154.1"/>
    <property type="molecule type" value="Genomic_DNA"/>
</dbReference>
<dbReference type="InterPro" id="IPR003197">
    <property type="entry name" value="QCR7"/>
</dbReference>
<dbReference type="GO" id="GO:0045275">
    <property type="term" value="C:respiratory chain complex III"/>
    <property type="evidence" value="ECO:0007669"/>
    <property type="project" value="InterPro"/>
</dbReference>
<evidence type="ECO:0000256" key="9">
    <source>
        <dbReference type="ARBA" id="ARBA00023136"/>
    </source>
</evidence>
<evidence type="ECO:0000256" key="3">
    <source>
        <dbReference type="ARBA" id="ARBA00016323"/>
    </source>
</evidence>
<dbReference type="PANTHER" id="PTHR12022:SF0">
    <property type="entry name" value="CYTOCHROME B-C1 COMPLEX SUBUNIT 7"/>
    <property type="match status" value="1"/>
</dbReference>
<dbReference type="AlphaFoldDB" id="A0AAN9Y9E2"/>
<organism evidence="13 14">
    <name type="scientific">Parthenolecanium corni</name>
    <dbReference type="NCBI Taxonomy" id="536013"/>
    <lineage>
        <taxon>Eukaryota</taxon>
        <taxon>Metazoa</taxon>
        <taxon>Ecdysozoa</taxon>
        <taxon>Arthropoda</taxon>
        <taxon>Hexapoda</taxon>
        <taxon>Insecta</taxon>
        <taxon>Pterygota</taxon>
        <taxon>Neoptera</taxon>
        <taxon>Paraneoptera</taxon>
        <taxon>Hemiptera</taxon>
        <taxon>Sternorrhyncha</taxon>
        <taxon>Coccoidea</taxon>
        <taxon>Coccidae</taxon>
        <taxon>Parthenolecanium</taxon>
    </lineage>
</organism>
<protein>
    <recommendedName>
        <fullName evidence="3">Cytochrome b-c1 complex subunit 7</fullName>
    </recommendedName>
    <alternativeName>
        <fullName evidence="10">Complex III subunit VII</fullName>
    </alternativeName>
    <alternativeName>
        <fullName evidence="11">Ubiquinol-cytochrome c reductase complex 14 kDa protein</fullName>
    </alternativeName>
</protein>
<keyword evidence="5" id="KW-0679">Respiratory chain</keyword>
<proteinExistence type="inferred from homology"/>
<evidence type="ECO:0000256" key="4">
    <source>
        <dbReference type="ARBA" id="ARBA00022448"/>
    </source>
</evidence>
<name>A0AAN9Y9E2_9HEMI</name>
<dbReference type="Gene3D" id="1.10.1090.10">
    <property type="entry name" value="Cytochrome b-c1 complex subunit 7"/>
    <property type="match status" value="1"/>
</dbReference>
<reference evidence="13 14" key="1">
    <citation type="submission" date="2024-03" db="EMBL/GenBank/DDBJ databases">
        <title>Adaptation during the transition from Ophiocordyceps entomopathogen to insect associate is accompanied by gene loss and intensified selection.</title>
        <authorList>
            <person name="Ward C.M."/>
            <person name="Onetto C.A."/>
            <person name="Borneman A.R."/>
        </authorList>
    </citation>
    <scope>NUCLEOTIDE SEQUENCE [LARGE SCALE GENOMIC DNA]</scope>
    <source>
        <strain evidence="13">AWRI1</strain>
        <tissue evidence="13">Single Adult Female</tissue>
    </source>
</reference>
<comment type="similarity">
    <text evidence="2">Belongs to the UQCRB/QCR7 family.</text>
</comment>
<comment type="caution">
    <text evidence="13">The sequence shown here is derived from an EMBL/GenBank/DDBJ whole genome shotgun (WGS) entry which is preliminary data.</text>
</comment>
<evidence type="ECO:0000313" key="13">
    <source>
        <dbReference type="EMBL" id="KAK7603154.1"/>
    </source>
</evidence>
<dbReference type="Proteomes" id="UP001367676">
    <property type="component" value="Unassembled WGS sequence"/>
</dbReference>
<comment type="subcellular location">
    <subcellularLocation>
        <location evidence="1">Mitochondrion inner membrane</location>
        <topology evidence="1">Peripheral membrane protein</topology>
        <orientation evidence="1">Matrix side</orientation>
    </subcellularLocation>
</comment>
<dbReference type="GO" id="GO:0005743">
    <property type="term" value="C:mitochondrial inner membrane"/>
    <property type="evidence" value="ECO:0007669"/>
    <property type="project" value="UniProtKB-SubCell"/>
</dbReference>
<dbReference type="PANTHER" id="PTHR12022">
    <property type="entry name" value="UBIQUINOL-CYTOCHROME C REDUCTASE COMPLEX 14 KD PROTEIN"/>
    <property type="match status" value="1"/>
</dbReference>
<dbReference type="SUPFAM" id="SSF81524">
    <property type="entry name" value="14 kDa protein of cytochrome bc1 complex (Ubiquinol-cytochrome c reductase)"/>
    <property type="match status" value="1"/>
</dbReference>
<evidence type="ECO:0000256" key="10">
    <source>
        <dbReference type="ARBA" id="ARBA00031021"/>
    </source>
</evidence>
<evidence type="ECO:0000256" key="1">
    <source>
        <dbReference type="ARBA" id="ARBA00004443"/>
    </source>
</evidence>
<evidence type="ECO:0000256" key="6">
    <source>
        <dbReference type="ARBA" id="ARBA00022792"/>
    </source>
</evidence>
<dbReference type="InterPro" id="IPR036544">
    <property type="entry name" value="QCR7_sf"/>
</dbReference>
<keyword evidence="4" id="KW-0813">Transport</keyword>
<keyword evidence="14" id="KW-1185">Reference proteome</keyword>
<evidence type="ECO:0000256" key="5">
    <source>
        <dbReference type="ARBA" id="ARBA00022660"/>
    </source>
</evidence>
<keyword evidence="9" id="KW-0472">Membrane</keyword>
<evidence type="ECO:0000256" key="8">
    <source>
        <dbReference type="ARBA" id="ARBA00023128"/>
    </source>
</evidence>
<dbReference type="Pfam" id="PF02271">
    <property type="entry name" value="UCR_14kD"/>
    <property type="match status" value="1"/>
</dbReference>
<gene>
    <name evidence="13" type="ORF">V9T40_003153</name>
</gene>
<keyword evidence="6" id="KW-0999">Mitochondrion inner membrane</keyword>
<sequence>MKAVGFYYFKPNPVAKPLPPDTTLFGYFRQTMFKWAGYNKYGLYHDDILYWYPDVAEAVRRLPTELHDQRTFRLVRAIQLDLMRSELPREQWVTFEEDITVGRYLTPYLEEVRKEVKEKDQWIAEH</sequence>
<evidence type="ECO:0000256" key="12">
    <source>
        <dbReference type="ARBA" id="ARBA00038521"/>
    </source>
</evidence>
<accession>A0AAN9Y9E2</accession>
<evidence type="ECO:0000256" key="11">
    <source>
        <dbReference type="ARBA" id="ARBA00032927"/>
    </source>
</evidence>